<dbReference type="SUPFAM" id="SSF103473">
    <property type="entry name" value="MFS general substrate transporter"/>
    <property type="match status" value="1"/>
</dbReference>
<gene>
    <name evidence="10" type="ORF">PMAA_047120</name>
</gene>
<dbReference type="Pfam" id="PF07690">
    <property type="entry name" value="MFS_1"/>
    <property type="match status" value="1"/>
</dbReference>
<reference evidence="11" key="1">
    <citation type="journal article" date="2015" name="Genome Announc.">
        <title>Genome sequence of the AIDS-associated pathogen Penicillium marneffei (ATCC18224) and its near taxonomic relative Talaromyces stipitatus (ATCC10500).</title>
        <authorList>
            <person name="Nierman W.C."/>
            <person name="Fedorova-Abrams N.D."/>
            <person name="Andrianopoulos A."/>
        </authorList>
    </citation>
    <scope>NUCLEOTIDE SEQUENCE [LARGE SCALE GENOMIC DNA]</scope>
    <source>
        <strain evidence="11">ATCC 18224 / CBS 334.59 / QM 7333</strain>
    </source>
</reference>
<evidence type="ECO:0000256" key="1">
    <source>
        <dbReference type="ARBA" id="ARBA00004127"/>
    </source>
</evidence>
<dbReference type="VEuPathDB" id="FungiDB:PMAA_047120"/>
<evidence type="ECO:0000256" key="4">
    <source>
        <dbReference type="ARBA" id="ARBA00022692"/>
    </source>
</evidence>
<dbReference type="Gene3D" id="1.20.1720.10">
    <property type="entry name" value="Multidrug resistance protein D"/>
    <property type="match status" value="1"/>
</dbReference>
<evidence type="ECO:0000256" key="8">
    <source>
        <dbReference type="SAM" id="Phobius"/>
    </source>
</evidence>
<evidence type="ECO:0000256" key="5">
    <source>
        <dbReference type="ARBA" id="ARBA00022989"/>
    </source>
</evidence>
<feature type="transmembrane region" description="Helical" evidence="8">
    <location>
        <begin position="356"/>
        <end position="380"/>
    </location>
</feature>
<protein>
    <recommendedName>
        <fullName evidence="9">Major facilitator superfamily (MFS) profile domain-containing protein</fullName>
    </recommendedName>
</protein>
<organism evidence="10 11">
    <name type="scientific">Talaromyces marneffei (strain ATCC 18224 / CBS 334.59 / QM 7333)</name>
    <name type="common">Penicillium marneffei</name>
    <dbReference type="NCBI Taxonomy" id="441960"/>
    <lineage>
        <taxon>Eukaryota</taxon>
        <taxon>Fungi</taxon>
        <taxon>Dikarya</taxon>
        <taxon>Ascomycota</taxon>
        <taxon>Pezizomycotina</taxon>
        <taxon>Eurotiomycetes</taxon>
        <taxon>Eurotiomycetidae</taxon>
        <taxon>Eurotiales</taxon>
        <taxon>Trichocomaceae</taxon>
        <taxon>Talaromyces</taxon>
        <taxon>Talaromyces sect. Talaromyces</taxon>
    </lineage>
</organism>
<sequence>MTSTQSTQNGKQAVFRALFRKNSSPPSSEITNTDEPSPSSTTLETFKDQQSNILPHNKLMIVFPTIALAQMISYLDQTCISTAVPAIGESLNMGPSISWIATSFLLASTSIQLVNGRLSDIVGRKPLLLICMGILAGANLCAGFAQNAAMLFAFRSIAGLGGGAITALVMIIASDITTLEQRGKYNGFIGAMVGLGNGIGPLIGGALTQHASWRWCFWFIVPVIVVVMVVIAIVIPPSTVRGNAWTKLRMLDWLGLVMNVGAVVLVLIPISQGGSTYPWDGTLVIAMLTISGLLIITFVLVEWKFAKLPMMPIRLFQSDKSANLVFLQGTLHGVVYWANLFYIPMYLQTVRGYSPILSGAIILPMVASHGVGSLVSGHIISKTGHYGPLRANDHLFELCLVGGCVVAVDLHEDKSCVGDLFDWVFAGDWDWGCFPAKADRAVTNSLRNFLRILGGSVGLTISGTILNNTLKTQLRNTLPLDVINTITSSAYSLSSINLSPNQYEMVMDAYMAGMHTIFVMYAPIIGVCFVCAVLIRDEGVAEKDARAPVDTSSRADEGRGSEKKGVRDGGEGSMVNSPSVGRQERV</sequence>
<feature type="transmembrane region" description="Helical" evidence="8">
    <location>
        <begin position="185"/>
        <end position="203"/>
    </location>
</feature>
<feature type="transmembrane region" description="Helical" evidence="8">
    <location>
        <begin position="215"/>
        <end position="238"/>
    </location>
</feature>
<dbReference type="Proteomes" id="UP000001294">
    <property type="component" value="Unassembled WGS sequence"/>
</dbReference>
<feature type="domain" description="Major facilitator superfamily (MFS) profile" evidence="9">
    <location>
        <begin position="62"/>
        <end position="540"/>
    </location>
</feature>
<name>B6QNX6_TALMQ</name>
<keyword evidence="5 8" id="KW-1133">Transmembrane helix</keyword>
<dbReference type="PROSITE" id="PS50850">
    <property type="entry name" value="MFS"/>
    <property type="match status" value="1"/>
</dbReference>
<feature type="compositionally biased region" description="Basic and acidic residues" evidence="7">
    <location>
        <begin position="542"/>
        <end position="570"/>
    </location>
</feature>
<feature type="transmembrane region" description="Helical" evidence="8">
    <location>
        <begin position="449"/>
        <end position="470"/>
    </location>
</feature>
<proteinExistence type="inferred from homology"/>
<feature type="transmembrane region" description="Helical" evidence="8">
    <location>
        <begin position="152"/>
        <end position="173"/>
    </location>
</feature>
<comment type="similarity">
    <text evidence="2">Belongs to the major facilitator superfamily.</text>
</comment>
<evidence type="ECO:0000259" key="9">
    <source>
        <dbReference type="PROSITE" id="PS50850"/>
    </source>
</evidence>
<dbReference type="PRINTS" id="PR01036">
    <property type="entry name" value="TCRTETB"/>
</dbReference>
<accession>B6QNX6</accession>
<dbReference type="OrthoDB" id="6770063at2759"/>
<feature type="region of interest" description="Disordered" evidence="7">
    <location>
        <begin position="18"/>
        <end position="43"/>
    </location>
</feature>
<keyword evidence="3" id="KW-0813">Transport</keyword>
<feature type="region of interest" description="Disordered" evidence="7">
    <location>
        <begin position="542"/>
        <end position="586"/>
    </location>
</feature>
<evidence type="ECO:0000313" key="11">
    <source>
        <dbReference type="Proteomes" id="UP000001294"/>
    </source>
</evidence>
<dbReference type="AlphaFoldDB" id="B6QNX6"/>
<dbReference type="InterPro" id="IPR011701">
    <property type="entry name" value="MFS"/>
</dbReference>
<dbReference type="InterPro" id="IPR020846">
    <property type="entry name" value="MFS_dom"/>
</dbReference>
<feature type="transmembrane region" description="Helical" evidence="8">
    <location>
        <begin position="250"/>
        <end position="270"/>
    </location>
</feature>
<evidence type="ECO:0000256" key="6">
    <source>
        <dbReference type="ARBA" id="ARBA00023136"/>
    </source>
</evidence>
<feature type="transmembrane region" description="Helical" evidence="8">
    <location>
        <begin position="282"/>
        <end position="303"/>
    </location>
</feature>
<keyword evidence="6 8" id="KW-0472">Membrane</keyword>
<dbReference type="FunFam" id="1.20.1720.10:FF:000013">
    <property type="entry name" value="Related to multidrug resistance proteins"/>
    <property type="match status" value="1"/>
</dbReference>
<dbReference type="GO" id="GO:0012505">
    <property type="term" value="C:endomembrane system"/>
    <property type="evidence" value="ECO:0007669"/>
    <property type="project" value="UniProtKB-SubCell"/>
</dbReference>
<feature type="transmembrane region" description="Helical" evidence="8">
    <location>
        <begin position="509"/>
        <end position="535"/>
    </location>
</feature>
<dbReference type="EMBL" id="DS995904">
    <property type="protein sequence ID" value="EEA20897.1"/>
    <property type="molecule type" value="Genomic_DNA"/>
</dbReference>
<keyword evidence="11" id="KW-1185">Reference proteome</keyword>
<dbReference type="HOGENOM" id="CLU_000960_22_0_1"/>
<keyword evidence="4 8" id="KW-0812">Transmembrane</keyword>
<dbReference type="GO" id="GO:0005886">
    <property type="term" value="C:plasma membrane"/>
    <property type="evidence" value="ECO:0007669"/>
    <property type="project" value="TreeGrafter"/>
</dbReference>
<dbReference type="PANTHER" id="PTHR23501">
    <property type="entry name" value="MAJOR FACILITATOR SUPERFAMILY"/>
    <property type="match status" value="1"/>
</dbReference>
<evidence type="ECO:0000313" key="10">
    <source>
        <dbReference type="EMBL" id="EEA20897.1"/>
    </source>
</evidence>
<dbReference type="InterPro" id="IPR036259">
    <property type="entry name" value="MFS_trans_sf"/>
</dbReference>
<feature type="transmembrane region" description="Helical" evidence="8">
    <location>
        <begin position="127"/>
        <end position="146"/>
    </location>
</feature>
<evidence type="ECO:0000256" key="3">
    <source>
        <dbReference type="ARBA" id="ARBA00022448"/>
    </source>
</evidence>
<evidence type="ECO:0000256" key="7">
    <source>
        <dbReference type="SAM" id="MobiDB-lite"/>
    </source>
</evidence>
<dbReference type="PANTHER" id="PTHR23501:SF78">
    <property type="entry name" value="MAJOR FACILITATOR SUPERFAMILY (MFS) PROFILE DOMAIN-CONTAINING PROTEIN-RELATED"/>
    <property type="match status" value="1"/>
</dbReference>
<evidence type="ECO:0000256" key="2">
    <source>
        <dbReference type="ARBA" id="ARBA00008335"/>
    </source>
</evidence>
<feature type="compositionally biased region" description="Polar residues" evidence="7">
    <location>
        <begin position="21"/>
        <end position="43"/>
    </location>
</feature>
<comment type="subcellular location">
    <subcellularLocation>
        <location evidence="1">Endomembrane system</location>
        <topology evidence="1">Multi-pass membrane protein</topology>
    </subcellularLocation>
</comment>
<feature type="transmembrane region" description="Helical" evidence="8">
    <location>
        <begin position="324"/>
        <end position="344"/>
    </location>
</feature>
<dbReference type="GO" id="GO:0046943">
    <property type="term" value="F:carboxylic acid transmembrane transporter activity"/>
    <property type="evidence" value="ECO:0007669"/>
    <property type="project" value="UniProtKB-ARBA"/>
</dbReference>
<dbReference type="PhylomeDB" id="B6QNX6"/>